<feature type="binding site" description="axial binding residue" evidence="5">
    <location>
        <position position="529"/>
    </location>
    <ligand>
        <name>heme</name>
        <dbReference type="ChEBI" id="CHEBI:30413"/>
    </ligand>
    <ligandPart>
        <name>Fe</name>
        <dbReference type="ChEBI" id="CHEBI:18248"/>
    </ligandPart>
</feature>
<evidence type="ECO:0000256" key="5">
    <source>
        <dbReference type="PIRSR" id="PIRSR602403-1"/>
    </source>
</evidence>
<name>A0A9P8K7I9_AURME</name>
<dbReference type="PRINTS" id="PR00385">
    <property type="entry name" value="P450"/>
</dbReference>
<accession>A0A9P8K7I9</accession>
<evidence type="ECO:0000256" key="1">
    <source>
        <dbReference type="ARBA" id="ARBA00001971"/>
    </source>
</evidence>
<evidence type="ECO:0000313" key="8">
    <source>
        <dbReference type="Proteomes" id="UP000767238"/>
    </source>
</evidence>
<dbReference type="Proteomes" id="UP000767238">
    <property type="component" value="Unassembled WGS sequence"/>
</dbReference>
<dbReference type="PANTHER" id="PTHR24305:SF232">
    <property type="entry name" value="P450, PUTATIVE (EUROFUNG)-RELATED"/>
    <property type="match status" value="1"/>
</dbReference>
<keyword evidence="3 5" id="KW-0479">Metal-binding</keyword>
<keyword evidence="4 5" id="KW-0408">Iron</keyword>
<dbReference type="PRINTS" id="PR00465">
    <property type="entry name" value="EP450IV"/>
</dbReference>
<keyword evidence="5" id="KW-0349">Heme</keyword>
<dbReference type="PANTHER" id="PTHR24305">
    <property type="entry name" value="CYTOCHROME P450"/>
    <property type="match status" value="1"/>
</dbReference>
<evidence type="ECO:0000313" key="7">
    <source>
        <dbReference type="EMBL" id="KAH0219256.1"/>
    </source>
</evidence>
<evidence type="ECO:0000256" key="2">
    <source>
        <dbReference type="ARBA" id="ARBA00010617"/>
    </source>
</evidence>
<comment type="similarity">
    <text evidence="2">Belongs to the cytochrome P450 family.</text>
</comment>
<dbReference type="EMBL" id="JAHFYH010000043">
    <property type="protein sequence ID" value="KAH0219256.1"/>
    <property type="molecule type" value="Genomic_DNA"/>
</dbReference>
<dbReference type="AlphaFoldDB" id="A0A9P8K7I9"/>
<keyword evidence="6" id="KW-0472">Membrane</keyword>
<dbReference type="InterPro" id="IPR050121">
    <property type="entry name" value="Cytochrome_P450_monoxygenase"/>
</dbReference>
<dbReference type="InterPro" id="IPR001128">
    <property type="entry name" value="Cyt_P450"/>
</dbReference>
<comment type="caution">
    <text evidence="7">The sequence shown here is derived from an EMBL/GenBank/DDBJ whole genome shotgun (WGS) entry which is preliminary data.</text>
</comment>
<reference evidence="7" key="1">
    <citation type="journal article" date="2021" name="J Fungi (Basel)">
        <title>Virulence traits and population genomics of the black yeast Aureobasidium melanogenum.</title>
        <authorList>
            <person name="Cernosa A."/>
            <person name="Sun X."/>
            <person name="Gostincar C."/>
            <person name="Fang C."/>
            <person name="Gunde-Cimerman N."/>
            <person name="Song Z."/>
        </authorList>
    </citation>
    <scope>NUCLEOTIDE SEQUENCE</scope>
    <source>
        <strain evidence="7">EXF-8016</strain>
    </source>
</reference>
<dbReference type="GO" id="GO:0016705">
    <property type="term" value="F:oxidoreductase activity, acting on paired donors, with incorporation or reduction of molecular oxygen"/>
    <property type="evidence" value="ECO:0007669"/>
    <property type="project" value="InterPro"/>
</dbReference>
<organism evidence="7 8">
    <name type="scientific">Aureobasidium melanogenum</name>
    <name type="common">Aureobasidium pullulans var. melanogenum</name>
    <dbReference type="NCBI Taxonomy" id="46634"/>
    <lineage>
        <taxon>Eukaryota</taxon>
        <taxon>Fungi</taxon>
        <taxon>Dikarya</taxon>
        <taxon>Ascomycota</taxon>
        <taxon>Pezizomycotina</taxon>
        <taxon>Dothideomycetes</taxon>
        <taxon>Dothideomycetidae</taxon>
        <taxon>Dothideales</taxon>
        <taxon>Saccotheciaceae</taxon>
        <taxon>Aureobasidium</taxon>
    </lineage>
</organism>
<dbReference type="OrthoDB" id="1470350at2759"/>
<dbReference type="GO" id="GO:0004497">
    <property type="term" value="F:monooxygenase activity"/>
    <property type="evidence" value="ECO:0007669"/>
    <property type="project" value="InterPro"/>
</dbReference>
<feature type="non-terminal residue" evidence="7">
    <location>
        <position position="1"/>
    </location>
</feature>
<proteinExistence type="inferred from homology"/>
<dbReference type="InterPro" id="IPR002403">
    <property type="entry name" value="Cyt_P450_E_grp-IV"/>
</dbReference>
<dbReference type="Gene3D" id="1.10.630.10">
    <property type="entry name" value="Cytochrome P450"/>
    <property type="match status" value="1"/>
</dbReference>
<dbReference type="GO" id="GO:0020037">
    <property type="term" value="F:heme binding"/>
    <property type="evidence" value="ECO:0007669"/>
    <property type="project" value="InterPro"/>
</dbReference>
<evidence type="ECO:0000256" key="6">
    <source>
        <dbReference type="SAM" id="Phobius"/>
    </source>
</evidence>
<reference evidence="7" key="2">
    <citation type="submission" date="2021-08" db="EMBL/GenBank/DDBJ databases">
        <authorList>
            <person name="Gostincar C."/>
            <person name="Sun X."/>
            <person name="Song Z."/>
            <person name="Gunde-Cimerman N."/>
        </authorList>
    </citation>
    <scope>NUCLEOTIDE SEQUENCE</scope>
    <source>
        <strain evidence="7">EXF-8016</strain>
    </source>
</reference>
<keyword evidence="6" id="KW-0812">Transmembrane</keyword>
<dbReference type="Pfam" id="PF00067">
    <property type="entry name" value="p450"/>
    <property type="match status" value="2"/>
</dbReference>
<dbReference type="InterPro" id="IPR036396">
    <property type="entry name" value="Cyt_P450_sf"/>
</dbReference>
<keyword evidence="6" id="KW-1133">Transmembrane helix</keyword>
<feature type="transmembrane region" description="Helical" evidence="6">
    <location>
        <begin position="12"/>
        <end position="35"/>
    </location>
</feature>
<dbReference type="SUPFAM" id="SSF48264">
    <property type="entry name" value="Cytochrome P450"/>
    <property type="match status" value="1"/>
</dbReference>
<dbReference type="GO" id="GO:0005506">
    <property type="term" value="F:iron ion binding"/>
    <property type="evidence" value="ECO:0007669"/>
    <property type="project" value="InterPro"/>
</dbReference>
<evidence type="ECO:0000256" key="3">
    <source>
        <dbReference type="ARBA" id="ARBA00022723"/>
    </source>
</evidence>
<evidence type="ECO:0000256" key="4">
    <source>
        <dbReference type="ARBA" id="ARBA00023004"/>
    </source>
</evidence>
<sequence>MAIALSFMLANLLGATSVSHFLIGCLSSLALYLIYRRALPQPLDGIPYHAASARKLFGDVPGMLSHIAQDEGTFITYLVRSIHQLEAPLVQVFIKPFSKPLLILSDFQEAHDIMTRRTKEFDRSTSSGDLVRGLGPKHHIHLKTTPVWRAQRRLVQDLMTPAFLNEVASHAIHQNACVMVELWRIKSKLAAGRPWSASGDIDQVALDAVLSFAFGSSFGEKHSSMRPALAAVKCLSVLDSDKSSAEIPAQFPSGDVDEVIRATLELVATVEQVQGSPVPNLKWAYVNSLPRIRRATNIKEKYIKHELADAIQRLATSNSEHVKSAVDHMVFRERMLAEKDGRRPDFYSRVMMDEIFGFIVAGNDTSSTTISWGLKYLADNAAAQTRLRKALEQAHNTAQLEHRDPTIHEITRTPIPYLDATIEEILRCAASVPVVDRQATVDTTLLGHFIPKDTVVTCLVTGPSMLSPALPIPDSLRSDVSSATKPRAWDSSGMAAFNPSRWLVQGDKGEEFDPNAGPQLAFGAGVRQCYGKRLAYLEIRILVSLII</sequence>
<gene>
    <name evidence="7" type="ORF">KCV03_g6093</name>
</gene>
<protein>
    <submittedName>
        <fullName evidence="7">Cytochrome P450</fullName>
    </submittedName>
</protein>
<comment type="cofactor">
    <cofactor evidence="1 5">
        <name>heme</name>
        <dbReference type="ChEBI" id="CHEBI:30413"/>
    </cofactor>
</comment>